<protein>
    <submittedName>
        <fullName evidence="1">Uncharacterized protein</fullName>
    </submittedName>
</protein>
<dbReference type="PANTHER" id="PTHR47306">
    <property type="entry name" value="SI:CH211-178J18.4-RELATED"/>
    <property type="match status" value="1"/>
</dbReference>
<accession>A0AAV0Y8G6</accession>
<organism evidence="1 2">
    <name type="scientific">Macrosiphum euphorbiae</name>
    <name type="common">potato aphid</name>
    <dbReference type="NCBI Taxonomy" id="13131"/>
    <lineage>
        <taxon>Eukaryota</taxon>
        <taxon>Metazoa</taxon>
        <taxon>Ecdysozoa</taxon>
        <taxon>Arthropoda</taxon>
        <taxon>Hexapoda</taxon>
        <taxon>Insecta</taxon>
        <taxon>Pterygota</taxon>
        <taxon>Neoptera</taxon>
        <taxon>Paraneoptera</taxon>
        <taxon>Hemiptera</taxon>
        <taxon>Sternorrhyncha</taxon>
        <taxon>Aphidomorpha</taxon>
        <taxon>Aphidoidea</taxon>
        <taxon>Aphididae</taxon>
        <taxon>Macrosiphini</taxon>
        <taxon>Macrosiphum</taxon>
    </lineage>
</organism>
<proteinExistence type="predicted"/>
<dbReference type="EMBL" id="CARXXK010001572">
    <property type="protein sequence ID" value="CAI6376753.1"/>
    <property type="molecule type" value="Genomic_DNA"/>
</dbReference>
<evidence type="ECO:0000313" key="2">
    <source>
        <dbReference type="Proteomes" id="UP001160148"/>
    </source>
</evidence>
<gene>
    <name evidence="1" type="ORF">MEUPH1_LOCUS30091</name>
</gene>
<evidence type="ECO:0000313" key="1">
    <source>
        <dbReference type="EMBL" id="CAI6376753.1"/>
    </source>
</evidence>
<sequence>MRLLFNHVIHSYVYDDSSFPKCFDLSPCMATITKIKLLDQKLNLVYRKKTKQQPAELFIRMTEQAKQLPEYDDVVRCLSVIREGIESNLGELERTFTATDGTITVRSEKNSGPAEKKISGLWRKTTAALAIQILWMTKQRSGVAVNMTLREWENRVHQENKIVVMVADHKTGNKEPATLVFNEQMEKWLGRYYNLRRRTGYDRPNFFVTNRGEKIVKIYDDVTRIFGQKLTASVFRKMVETSGRDHDAVTSGAIAEALQHSDRTAKQCYRLPDASEALRRNQQIETVDHTALVKSYVDKNFEDLFPLEPYIKFDAEEWRAKIRDCQAFEEYPSATIDLFYVEKLGDRFDGAVYIRRAEILAEEMTKEKYTKNNYSEHAVIDLAKMRKISYFLKNIKYRKKILIKVKSLLP</sequence>
<name>A0AAV0Y8G6_9HEMI</name>
<dbReference type="Proteomes" id="UP001160148">
    <property type="component" value="Unassembled WGS sequence"/>
</dbReference>
<dbReference type="AlphaFoldDB" id="A0AAV0Y8G6"/>
<reference evidence="1 2" key="1">
    <citation type="submission" date="2023-01" db="EMBL/GenBank/DDBJ databases">
        <authorList>
            <person name="Whitehead M."/>
        </authorList>
    </citation>
    <scope>NUCLEOTIDE SEQUENCE [LARGE SCALE GENOMIC DNA]</scope>
</reference>
<dbReference type="PANTHER" id="PTHR47306:SF2">
    <property type="entry name" value="CORE-BINDING (CB) DOMAIN-CONTAINING PROTEIN"/>
    <property type="match status" value="1"/>
</dbReference>
<keyword evidence="2" id="KW-1185">Reference proteome</keyword>
<comment type="caution">
    <text evidence="1">The sequence shown here is derived from an EMBL/GenBank/DDBJ whole genome shotgun (WGS) entry which is preliminary data.</text>
</comment>